<dbReference type="EMBL" id="SWDX01000001">
    <property type="protein sequence ID" value="TKC65173.1"/>
    <property type="molecule type" value="Genomic_DNA"/>
</dbReference>
<evidence type="ECO:0000313" key="1">
    <source>
        <dbReference type="EMBL" id="TKC65173.1"/>
    </source>
</evidence>
<reference evidence="1 2" key="1">
    <citation type="submission" date="2019-04" db="EMBL/GenBank/DDBJ databases">
        <title>Pedobacter sp. RP-1-16 sp. nov., isolated from Arctic soil.</title>
        <authorList>
            <person name="Dahal R.H."/>
            <person name="Kim D.-U."/>
        </authorList>
    </citation>
    <scope>NUCLEOTIDE SEQUENCE [LARGE SCALE GENOMIC DNA]</scope>
    <source>
        <strain evidence="1 2">RP-1-16</strain>
    </source>
</reference>
<proteinExistence type="predicted"/>
<dbReference type="Proteomes" id="UP000309594">
    <property type="component" value="Unassembled WGS sequence"/>
</dbReference>
<accession>A0A4U1GPU3</accession>
<name>A0A4U1GPU3_9SPHI</name>
<evidence type="ECO:0000313" key="2">
    <source>
        <dbReference type="Proteomes" id="UP000309594"/>
    </source>
</evidence>
<comment type="caution">
    <text evidence="1">The sequence shown here is derived from an EMBL/GenBank/DDBJ whole genome shotgun (WGS) entry which is preliminary data.</text>
</comment>
<dbReference type="RefSeq" id="WP_136878774.1">
    <property type="nucleotide sequence ID" value="NZ_SWDX01000001.1"/>
</dbReference>
<gene>
    <name evidence="1" type="ORF">FBD94_01035</name>
</gene>
<dbReference type="AlphaFoldDB" id="A0A4U1GPU3"/>
<sequence>MRLLQIIDKSFLGKFIAKKQELIAATDPNRIYVENIRSFFNIPNRLAKLFCNLAVREGVFREKIGIICYNKDCERIILSVDNLDQMPSVITCQSCQLREESEYDFNTASLSTIIFYQIVRKNGK</sequence>
<organism evidence="1 2">
    <name type="scientific">Pedobacter hiemivivus</name>
    <dbReference type="NCBI Taxonomy" id="2530454"/>
    <lineage>
        <taxon>Bacteria</taxon>
        <taxon>Pseudomonadati</taxon>
        <taxon>Bacteroidota</taxon>
        <taxon>Sphingobacteriia</taxon>
        <taxon>Sphingobacteriales</taxon>
        <taxon>Sphingobacteriaceae</taxon>
        <taxon>Pedobacter</taxon>
    </lineage>
</organism>
<protein>
    <submittedName>
        <fullName evidence="1">Uncharacterized protein</fullName>
    </submittedName>
</protein>